<dbReference type="Pfam" id="PF00107">
    <property type="entry name" value="ADH_zinc_N"/>
    <property type="match status" value="1"/>
</dbReference>
<evidence type="ECO:0000256" key="4">
    <source>
        <dbReference type="ARBA" id="ARBA00022833"/>
    </source>
</evidence>
<dbReference type="SMART" id="SM00829">
    <property type="entry name" value="PKS_ER"/>
    <property type="match status" value="1"/>
</dbReference>
<dbReference type="RefSeq" id="WP_268115632.1">
    <property type="nucleotide sequence ID" value="NZ_CP113524.1"/>
</dbReference>
<keyword evidence="3" id="KW-0479">Metal-binding</keyword>
<comment type="similarity">
    <text evidence="2">Belongs to the zinc-containing alcohol dehydrogenase family.</text>
</comment>
<protein>
    <submittedName>
        <fullName evidence="6">Zinc-binding dehydrogenase</fullName>
    </submittedName>
</protein>
<gene>
    <name evidence="6" type="ORF">OW255_03295</name>
</gene>
<dbReference type="InterPro" id="IPR020843">
    <property type="entry name" value="ER"/>
</dbReference>
<proteinExistence type="inferred from homology"/>
<evidence type="ECO:0000256" key="1">
    <source>
        <dbReference type="ARBA" id="ARBA00001947"/>
    </source>
</evidence>
<evidence type="ECO:0000313" key="7">
    <source>
        <dbReference type="Proteomes" id="UP001163115"/>
    </source>
</evidence>
<dbReference type="PANTHER" id="PTHR42813">
    <property type="entry name" value="ZINC-TYPE ALCOHOL DEHYDROGENASE-LIKE"/>
    <property type="match status" value="1"/>
</dbReference>
<organism evidence="6 7">
    <name type="scientific">Lacrimispora xylanolytica</name>
    <dbReference type="NCBI Taxonomy" id="29375"/>
    <lineage>
        <taxon>Bacteria</taxon>
        <taxon>Bacillati</taxon>
        <taxon>Bacillota</taxon>
        <taxon>Clostridia</taxon>
        <taxon>Lachnospirales</taxon>
        <taxon>Lachnospiraceae</taxon>
        <taxon>Lacrimispora</taxon>
    </lineage>
</organism>
<dbReference type="InterPro" id="IPR011032">
    <property type="entry name" value="GroES-like_sf"/>
</dbReference>
<dbReference type="PANTHER" id="PTHR42813:SF4">
    <property type="entry name" value="NADP-DEPENDENT ISOPROPANOL DEHYDROGENASE"/>
    <property type="match status" value="1"/>
</dbReference>
<dbReference type="Pfam" id="PF08240">
    <property type="entry name" value="ADH_N"/>
    <property type="match status" value="1"/>
</dbReference>
<keyword evidence="4" id="KW-0862">Zinc</keyword>
<dbReference type="InterPro" id="IPR013154">
    <property type="entry name" value="ADH-like_N"/>
</dbReference>
<evidence type="ECO:0000259" key="5">
    <source>
        <dbReference type="SMART" id="SM00829"/>
    </source>
</evidence>
<dbReference type="EMBL" id="CP113524">
    <property type="protein sequence ID" value="WAJ24565.1"/>
    <property type="molecule type" value="Genomic_DNA"/>
</dbReference>
<keyword evidence="7" id="KW-1185">Reference proteome</keyword>
<comment type="cofactor">
    <cofactor evidence="1">
        <name>Zn(2+)</name>
        <dbReference type="ChEBI" id="CHEBI:29105"/>
    </cofactor>
</comment>
<sequence length="355" mass="37831">MKAFVLIEPGKVGWYDAPEPTLTPYGAILRPIAVTPCSSDVHTVYGGGSKKAPNLILGHECVAEILEVGELVMDFKPGDVVAVPAITPDWRAAGIQEGNYRHASAPFSGHQLGRSMPGVFAEKFLIPDADTTLAKIPEGVSIEQALMCVDVVTTGFTGAEFADIKIGDTVVVMGIGPIGLMAVEGARHLGAARILAVGSRPVCVELAKEFGATEVLSYRDGDIVNQVMERTNGLGADGVILCGGGDEVFTQAVDMARYGIGTISNVNYYGGTGSLAFPKFSGGRGMAGKTIHTELAKGGRNRIERLLKMIQYGRINPEKLVTHKLYGLGEVETALQMMKDKPRDLIKAMVQIDWK</sequence>
<dbReference type="Proteomes" id="UP001163115">
    <property type="component" value="Chromosome"/>
</dbReference>
<dbReference type="SUPFAM" id="SSF51735">
    <property type="entry name" value="NAD(P)-binding Rossmann-fold domains"/>
    <property type="match status" value="1"/>
</dbReference>
<evidence type="ECO:0000313" key="6">
    <source>
        <dbReference type="EMBL" id="WAJ24565.1"/>
    </source>
</evidence>
<dbReference type="Gene3D" id="3.90.180.10">
    <property type="entry name" value="Medium-chain alcohol dehydrogenases, catalytic domain"/>
    <property type="match status" value="1"/>
</dbReference>
<evidence type="ECO:0000256" key="3">
    <source>
        <dbReference type="ARBA" id="ARBA00022723"/>
    </source>
</evidence>
<dbReference type="InterPro" id="IPR036291">
    <property type="entry name" value="NAD(P)-bd_dom_sf"/>
</dbReference>
<dbReference type="InterPro" id="IPR013149">
    <property type="entry name" value="ADH-like_C"/>
</dbReference>
<dbReference type="SUPFAM" id="SSF50129">
    <property type="entry name" value="GroES-like"/>
    <property type="match status" value="1"/>
</dbReference>
<name>A0ABY7AE06_9FIRM</name>
<reference evidence="6" key="1">
    <citation type="submission" date="2022-11" db="EMBL/GenBank/DDBJ databases">
        <title>Lacrimispora xylanolytica sy1, complete genome.</title>
        <authorList>
            <person name="Choi S."/>
        </authorList>
    </citation>
    <scope>NUCLEOTIDE SEQUENCE</scope>
    <source>
        <strain evidence="6">Sy1</strain>
    </source>
</reference>
<evidence type="ECO:0000256" key="2">
    <source>
        <dbReference type="ARBA" id="ARBA00008072"/>
    </source>
</evidence>
<dbReference type="Gene3D" id="3.40.50.720">
    <property type="entry name" value="NAD(P)-binding Rossmann-like Domain"/>
    <property type="match status" value="1"/>
</dbReference>
<accession>A0ABY7AE06</accession>
<feature type="domain" description="Enoyl reductase (ER)" evidence="5">
    <location>
        <begin position="10"/>
        <end position="350"/>
    </location>
</feature>